<dbReference type="RefSeq" id="WP_154760832.1">
    <property type="nucleotide sequence ID" value="NZ_WMBA01000076.1"/>
</dbReference>
<gene>
    <name evidence="1" type="ORF">GKO32_32995</name>
</gene>
<dbReference type="Proteomes" id="UP000440096">
    <property type="component" value="Unassembled WGS sequence"/>
</dbReference>
<accession>A0A6N7ZAI7</accession>
<organism evidence="1 2">
    <name type="scientific">Amycolatopsis pithecellobii</name>
    <dbReference type="NCBI Taxonomy" id="664692"/>
    <lineage>
        <taxon>Bacteria</taxon>
        <taxon>Bacillati</taxon>
        <taxon>Actinomycetota</taxon>
        <taxon>Actinomycetes</taxon>
        <taxon>Pseudonocardiales</taxon>
        <taxon>Pseudonocardiaceae</taxon>
        <taxon>Amycolatopsis</taxon>
    </lineage>
</organism>
<dbReference type="EMBL" id="WMBA01000076">
    <property type="protein sequence ID" value="MTD58762.1"/>
    <property type="molecule type" value="Genomic_DNA"/>
</dbReference>
<keyword evidence="2" id="KW-1185">Reference proteome</keyword>
<name>A0A6N7ZAI7_9PSEU</name>
<proteinExistence type="predicted"/>
<sequence>MVGNDDRAHVVEARERAAEAVRAARDALGAWVDLIREDAEQRMGSRAMALAIQAGRH</sequence>
<dbReference type="AlphaFoldDB" id="A0A6N7ZAI7"/>
<evidence type="ECO:0000313" key="2">
    <source>
        <dbReference type="Proteomes" id="UP000440096"/>
    </source>
</evidence>
<protein>
    <submittedName>
        <fullName evidence="1">Uncharacterized protein</fullName>
    </submittedName>
</protein>
<comment type="caution">
    <text evidence="1">The sequence shown here is derived from an EMBL/GenBank/DDBJ whole genome shotgun (WGS) entry which is preliminary data.</text>
</comment>
<evidence type="ECO:0000313" key="1">
    <source>
        <dbReference type="EMBL" id="MTD58762.1"/>
    </source>
</evidence>
<reference evidence="1 2" key="1">
    <citation type="submission" date="2019-11" db="EMBL/GenBank/DDBJ databases">
        <title>Draft genome of Amycolatopsis RM579.</title>
        <authorList>
            <person name="Duangmal K."/>
            <person name="Mingma R."/>
        </authorList>
    </citation>
    <scope>NUCLEOTIDE SEQUENCE [LARGE SCALE GENOMIC DNA]</scope>
    <source>
        <strain evidence="1 2">RM579</strain>
    </source>
</reference>